<evidence type="ECO:0000256" key="5">
    <source>
        <dbReference type="SAM" id="Phobius"/>
    </source>
</evidence>
<evidence type="ECO:0008006" key="8">
    <source>
        <dbReference type="Google" id="ProtNLM"/>
    </source>
</evidence>
<dbReference type="Gene3D" id="3.30.1490.10">
    <property type="match status" value="1"/>
</dbReference>
<organism evidence="6 7">
    <name type="scientific">Chaetoceros tenuissimus</name>
    <dbReference type="NCBI Taxonomy" id="426638"/>
    <lineage>
        <taxon>Eukaryota</taxon>
        <taxon>Sar</taxon>
        <taxon>Stramenopiles</taxon>
        <taxon>Ochrophyta</taxon>
        <taxon>Bacillariophyta</taxon>
        <taxon>Coscinodiscophyceae</taxon>
        <taxon>Chaetocerotophycidae</taxon>
        <taxon>Chaetocerotales</taxon>
        <taxon>Chaetocerotaceae</taxon>
        <taxon>Chaetoceros</taxon>
    </lineage>
</organism>
<feature type="transmembrane region" description="Helical" evidence="5">
    <location>
        <begin position="15"/>
        <end position="35"/>
    </location>
</feature>
<keyword evidence="3 4" id="KW-0687">Ribonucleoprotein</keyword>
<keyword evidence="5" id="KW-0472">Membrane</keyword>
<accession>A0AAD3CP16</accession>
<dbReference type="PROSITE" id="PS00053">
    <property type="entry name" value="RIBOSOMAL_S8"/>
    <property type="match status" value="1"/>
</dbReference>
<keyword evidence="5" id="KW-1133">Transmembrane helix</keyword>
<dbReference type="GO" id="GO:1990904">
    <property type="term" value="C:ribonucleoprotein complex"/>
    <property type="evidence" value="ECO:0007669"/>
    <property type="project" value="UniProtKB-KW"/>
</dbReference>
<dbReference type="InterPro" id="IPR035987">
    <property type="entry name" value="Ribosomal_uS8_sf"/>
</dbReference>
<dbReference type="PANTHER" id="PTHR11758">
    <property type="entry name" value="40S RIBOSOMAL PROTEIN S15A"/>
    <property type="match status" value="1"/>
</dbReference>
<name>A0AAD3CP16_9STRA</name>
<evidence type="ECO:0000256" key="3">
    <source>
        <dbReference type="ARBA" id="ARBA00023274"/>
    </source>
</evidence>
<protein>
    <recommendedName>
        <fullName evidence="8">40S ribosomal protein S15a</fullName>
    </recommendedName>
</protein>
<dbReference type="GO" id="GO:0006412">
    <property type="term" value="P:translation"/>
    <property type="evidence" value="ECO:0007669"/>
    <property type="project" value="InterPro"/>
</dbReference>
<dbReference type="EMBL" id="BLLK01000038">
    <property type="protein sequence ID" value="GFH49417.1"/>
    <property type="molecule type" value="Genomic_DNA"/>
</dbReference>
<dbReference type="NCBIfam" id="NF003115">
    <property type="entry name" value="PRK04034.1"/>
    <property type="match status" value="1"/>
</dbReference>
<evidence type="ECO:0000256" key="1">
    <source>
        <dbReference type="ARBA" id="ARBA00006471"/>
    </source>
</evidence>
<comment type="similarity">
    <text evidence="1 4">Belongs to the universal ribosomal protein uS8 family.</text>
</comment>
<evidence type="ECO:0000313" key="7">
    <source>
        <dbReference type="Proteomes" id="UP001054902"/>
    </source>
</evidence>
<reference evidence="6 7" key="1">
    <citation type="journal article" date="2021" name="Sci. Rep.">
        <title>The genome of the diatom Chaetoceros tenuissimus carries an ancient integrated fragment of an extant virus.</title>
        <authorList>
            <person name="Hongo Y."/>
            <person name="Kimura K."/>
            <person name="Takaki Y."/>
            <person name="Yoshida Y."/>
            <person name="Baba S."/>
            <person name="Kobayashi G."/>
            <person name="Nagasaki K."/>
            <person name="Hano T."/>
            <person name="Tomaru Y."/>
        </authorList>
    </citation>
    <scope>NUCLEOTIDE SEQUENCE [LARGE SCALE GENOMIC DNA]</scope>
    <source>
        <strain evidence="6 7">NIES-3715</strain>
    </source>
</reference>
<sequence length="139" mass="15634">MKKGKIASPTIGSPLFVLLVSPHISCFLVIIINLLRQDGSHVIVKFLQAMQVHGYIGEFEIIDDHRSNKIVVELIGRVNKCGVISPRFDVEVGEIEKWVVNLLPSRQFGQILLSTTYGIMTHEEARRKKTGGKILGFFY</sequence>
<keyword evidence="7" id="KW-1185">Reference proteome</keyword>
<evidence type="ECO:0000256" key="2">
    <source>
        <dbReference type="ARBA" id="ARBA00022980"/>
    </source>
</evidence>
<dbReference type="FunFam" id="3.30.1490.10:FF:000002">
    <property type="entry name" value="40S ribosomal protein S15a"/>
    <property type="match status" value="1"/>
</dbReference>
<dbReference type="AlphaFoldDB" id="A0AAD3CP16"/>
<dbReference type="GO" id="GO:0003735">
    <property type="term" value="F:structural constituent of ribosome"/>
    <property type="evidence" value="ECO:0007669"/>
    <property type="project" value="InterPro"/>
</dbReference>
<evidence type="ECO:0000256" key="4">
    <source>
        <dbReference type="RuleBase" id="RU003660"/>
    </source>
</evidence>
<proteinExistence type="inferred from homology"/>
<comment type="caution">
    <text evidence="6">The sequence shown here is derived from an EMBL/GenBank/DDBJ whole genome shotgun (WGS) entry which is preliminary data.</text>
</comment>
<dbReference type="InterPro" id="IPR000630">
    <property type="entry name" value="Ribosomal_uS8"/>
</dbReference>
<dbReference type="Gene3D" id="3.30.1370.30">
    <property type="match status" value="1"/>
</dbReference>
<gene>
    <name evidence="6" type="ORF">CTEN210_05893</name>
</gene>
<keyword evidence="2 4" id="KW-0689">Ribosomal protein</keyword>
<dbReference type="Proteomes" id="UP001054902">
    <property type="component" value="Unassembled WGS sequence"/>
</dbReference>
<dbReference type="GO" id="GO:0005840">
    <property type="term" value="C:ribosome"/>
    <property type="evidence" value="ECO:0007669"/>
    <property type="project" value="UniProtKB-KW"/>
</dbReference>
<dbReference type="Pfam" id="PF00410">
    <property type="entry name" value="Ribosomal_S8"/>
    <property type="match status" value="1"/>
</dbReference>
<dbReference type="SUPFAM" id="SSF56047">
    <property type="entry name" value="Ribosomal protein S8"/>
    <property type="match status" value="1"/>
</dbReference>
<keyword evidence="5" id="KW-0812">Transmembrane</keyword>
<dbReference type="InterPro" id="IPR047863">
    <property type="entry name" value="Ribosomal_uS8_CS"/>
</dbReference>
<evidence type="ECO:0000313" key="6">
    <source>
        <dbReference type="EMBL" id="GFH49417.1"/>
    </source>
</evidence>